<evidence type="ECO:0000256" key="2">
    <source>
        <dbReference type="ARBA" id="ARBA00007362"/>
    </source>
</evidence>
<protein>
    <submittedName>
        <fullName evidence="8">DMT family transporter</fullName>
    </submittedName>
</protein>
<feature type="transmembrane region" description="Helical" evidence="6">
    <location>
        <begin position="12"/>
        <end position="33"/>
    </location>
</feature>
<dbReference type="Pfam" id="PF00892">
    <property type="entry name" value="EamA"/>
    <property type="match status" value="2"/>
</dbReference>
<feature type="domain" description="EamA" evidence="7">
    <location>
        <begin position="159"/>
        <end position="294"/>
    </location>
</feature>
<keyword evidence="9" id="KW-1185">Reference proteome</keyword>
<feature type="transmembrane region" description="Helical" evidence="6">
    <location>
        <begin position="221"/>
        <end position="243"/>
    </location>
</feature>
<keyword evidence="4 6" id="KW-1133">Transmembrane helix</keyword>
<feature type="transmembrane region" description="Helical" evidence="6">
    <location>
        <begin position="39"/>
        <end position="59"/>
    </location>
</feature>
<comment type="caution">
    <text evidence="8">The sequence shown here is derived from an EMBL/GenBank/DDBJ whole genome shotgun (WGS) entry which is preliminary data.</text>
</comment>
<dbReference type="InterPro" id="IPR037185">
    <property type="entry name" value="EmrE-like"/>
</dbReference>
<sequence>MGERKPLDGKATGLMLLLCAVWSLQQILIKAAAPDMAPTLQIAVRSGCSAILVVLFMLFTKEKISFKGSPWLAGLFAGALFALEFFLVGEGLRYTNASHMVVLLYTAPAFVAIGLHILIPEERLFPIQWIGLLIAFAGIVIAFSGKGENATASAPNILLGDILGLMAGAAWGATTIVVRCTRLATIPASQTLLYQLISGFVILLAGAIVTDQHHVTMTAIVWTSLLYQSIIVSFASFLAWFWLLRTYLASRLGVLSFMTPMLGVVLGIVILNEKTETNFLIGAVLVLFGIILVSGHSWMKSLLVRRSK</sequence>
<feature type="transmembrane region" description="Helical" evidence="6">
    <location>
        <begin position="157"/>
        <end position="180"/>
    </location>
</feature>
<gene>
    <name evidence="8" type="ORF">WJT86_06550</name>
</gene>
<feature type="transmembrane region" description="Helical" evidence="6">
    <location>
        <begin position="252"/>
        <end position="271"/>
    </location>
</feature>
<keyword evidence="3 6" id="KW-0812">Transmembrane</keyword>
<accession>A0ABV0BJ39</accession>
<evidence type="ECO:0000313" key="8">
    <source>
        <dbReference type="EMBL" id="MEN3930722.1"/>
    </source>
</evidence>
<dbReference type="RefSeq" id="WP_346336726.1">
    <property type="nucleotide sequence ID" value="NZ_JBBYXI010000002.1"/>
</dbReference>
<dbReference type="PANTHER" id="PTHR32322">
    <property type="entry name" value="INNER MEMBRANE TRANSPORTER"/>
    <property type="match status" value="1"/>
</dbReference>
<evidence type="ECO:0000313" key="9">
    <source>
        <dbReference type="Proteomes" id="UP001418637"/>
    </source>
</evidence>
<organism evidence="8 9">
    <name type="scientific">Hohaiivirga grylli</name>
    <dbReference type="NCBI Taxonomy" id="3133970"/>
    <lineage>
        <taxon>Bacteria</taxon>
        <taxon>Pseudomonadati</taxon>
        <taxon>Pseudomonadota</taxon>
        <taxon>Alphaproteobacteria</taxon>
        <taxon>Hyphomicrobiales</taxon>
        <taxon>Methylobacteriaceae</taxon>
        <taxon>Hohaiivirga</taxon>
    </lineage>
</organism>
<dbReference type="InterPro" id="IPR000620">
    <property type="entry name" value="EamA_dom"/>
</dbReference>
<feature type="transmembrane region" description="Helical" evidence="6">
    <location>
        <begin position="277"/>
        <end position="299"/>
    </location>
</feature>
<comment type="similarity">
    <text evidence="2">Belongs to the EamA transporter family.</text>
</comment>
<proteinExistence type="inferred from homology"/>
<dbReference type="SUPFAM" id="SSF103481">
    <property type="entry name" value="Multidrug resistance efflux transporter EmrE"/>
    <property type="match status" value="2"/>
</dbReference>
<evidence type="ECO:0000256" key="4">
    <source>
        <dbReference type="ARBA" id="ARBA00022989"/>
    </source>
</evidence>
<reference evidence="8 9" key="1">
    <citation type="submission" date="2024-04" db="EMBL/GenBank/DDBJ databases">
        <title>A novel species isolated from cricket.</title>
        <authorList>
            <person name="Wang H.-C."/>
        </authorList>
    </citation>
    <scope>NUCLEOTIDE SEQUENCE [LARGE SCALE GENOMIC DNA]</scope>
    <source>
        <strain evidence="8 9">WL0021</strain>
    </source>
</reference>
<feature type="transmembrane region" description="Helical" evidence="6">
    <location>
        <begin position="71"/>
        <end position="88"/>
    </location>
</feature>
<dbReference type="PANTHER" id="PTHR32322:SF2">
    <property type="entry name" value="EAMA DOMAIN-CONTAINING PROTEIN"/>
    <property type="match status" value="1"/>
</dbReference>
<feature type="transmembrane region" description="Helical" evidence="6">
    <location>
        <begin position="126"/>
        <end position="145"/>
    </location>
</feature>
<dbReference type="InterPro" id="IPR050638">
    <property type="entry name" value="AA-Vitamin_Transporters"/>
</dbReference>
<evidence type="ECO:0000256" key="6">
    <source>
        <dbReference type="SAM" id="Phobius"/>
    </source>
</evidence>
<name>A0ABV0BJ39_9HYPH</name>
<comment type="subcellular location">
    <subcellularLocation>
        <location evidence="1">Membrane</location>
        <topology evidence="1">Multi-pass membrane protein</topology>
    </subcellularLocation>
</comment>
<feature type="transmembrane region" description="Helical" evidence="6">
    <location>
        <begin position="192"/>
        <end position="209"/>
    </location>
</feature>
<evidence type="ECO:0000256" key="5">
    <source>
        <dbReference type="ARBA" id="ARBA00023136"/>
    </source>
</evidence>
<feature type="transmembrane region" description="Helical" evidence="6">
    <location>
        <begin position="100"/>
        <end position="119"/>
    </location>
</feature>
<feature type="domain" description="EamA" evidence="7">
    <location>
        <begin position="14"/>
        <end position="143"/>
    </location>
</feature>
<keyword evidence="5 6" id="KW-0472">Membrane</keyword>
<evidence type="ECO:0000259" key="7">
    <source>
        <dbReference type="Pfam" id="PF00892"/>
    </source>
</evidence>
<dbReference type="Proteomes" id="UP001418637">
    <property type="component" value="Unassembled WGS sequence"/>
</dbReference>
<evidence type="ECO:0000256" key="1">
    <source>
        <dbReference type="ARBA" id="ARBA00004141"/>
    </source>
</evidence>
<dbReference type="EMBL" id="JBBYXI010000002">
    <property type="protein sequence ID" value="MEN3930722.1"/>
    <property type="molecule type" value="Genomic_DNA"/>
</dbReference>
<evidence type="ECO:0000256" key="3">
    <source>
        <dbReference type="ARBA" id="ARBA00022692"/>
    </source>
</evidence>